<dbReference type="EMBL" id="MU404351">
    <property type="protein sequence ID" value="KAI1616875.1"/>
    <property type="molecule type" value="Genomic_DNA"/>
</dbReference>
<dbReference type="AlphaFoldDB" id="A0AAN6E2B5"/>
<gene>
    <name evidence="1" type="ORF">EDD36DRAFT_461739</name>
</gene>
<organism evidence="1 2">
    <name type="scientific">Exophiala viscosa</name>
    <dbReference type="NCBI Taxonomy" id="2486360"/>
    <lineage>
        <taxon>Eukaryota</taxon>
        <taxon>Fungi</taxon>
        <taxon>Dikarya</taxon>
        <taxon>Ascomycota</taxon>
        <taxon>Pezizomycotina</taxon>
        <taxon>Eurotiomycetes</taxon>
        <taxon>Chaetothyriomycetidae</taxon>
        <taxon>Chaetothyriales</taxon>
        <taxon>Herpotrichiellaceae</taxon>
        <taxon>Exophiala</taxon>
    </lineage>
</organism>
<protein>
    <submittedName>
        <fullName evidence="1">Uncharacterized protein</fullName>
    </submittedName>
</protein>
<dbReference type="Proteomes" id="UP001203852">
    <property type="component" value="Unassembled WGS sequence"/>
</dbReference>
<keyword evidence="2" id="KW-1185">Reference proteome</keyword>
<comment type="caution">
    <text evidence="1">The sequence shown here is derived from an EMBL/GenBank/DDBJ whole genome shotgun (WGS) entry which is preliminary data.</text>
</comment>
<dbReference type="Pfam" id="PF26639">
    <property type="entry name" value="Het-6_barrel"/>
    <property type="match status" value="1"/>
</dbReference>
<proteinExistence type="predicted"/>
<reference evidence="1" key="1">
    <citation type="journal article" date="2022" name="bioRxiv">
        <title>Deciphering the potential niche of two novel black yeast fungi from a biological soil crust based on their genomes, phenotypes, and melanin regulation.</title>
        <authorList>
            <consortium name="DOE Joint Genome Institute"/>
            <person name="Carr E.C."/>
            <person name="Barton Q."/>
            <person name="Grambo S."/>
            <person name="Sullivan M."/>
            <person name="Renfro C.M."/>
            <person name="Kuo A."/>
            <person name="Pangilinan J."/>
            <person name="Lipzen A."/>
            <person name="Keymanesh K."/>
            <person name="Savage E."/>
            <person name="Barry K."/>
            <person name="Grigoriev I.V."/>
            <person name="Riekhof W.R."/>
            <person name="Harris S.S."/>
        </authorList>
    </citation>
    <scope>NUCLEOTIDE SEQUENCE</scope>
    <source>
        <strain evidence="1">JF 03-4F</strain>
    </source>
</reference>
<sequence>MKYRCTRFLNRYSRDGRIILADFRAYLQAYLDFISTDADATIASRQLVEALRGDLEELNRAEKEAAACLDRSPVLQQLPRGDMMRYLYAMALTCNNKSLFITRDSKIGVGPAETKEGDEIVVFYGAATPFVIRRVEPSEQWQLIGSAPWVQGLMDGEAMKGELKEQEWFDLV</sequence>
<evidence type="ECO:0000313" key="1">
    <source>
        <dbReference type="EMBL" id="KAI1616875.1"/>
    </source>
</evidence>
<name>A0AAN6E2B5_9EURO</name>
<evidence type="ECO:0000313" key="2">
    <source>
        <dbReference type="Proteomes" id="UP001203852"/>
    </source>
</evidence>
<accession>A0AAN6E2B5</accession>